<dbReference type="Proteomes" id="UP000298781">
    <property type="component" value="Chromosome"/>
</dbReference>
<evidence type="ECO:0000313" key="3">
    <source>
        <dbReference type="EMBL" id="QCI67320.1"/>
    </source>
</evidence>
<name>A0A4D7B9R8_9HYPH</name>
<proteinExistence type="inferred from homology"/>
<dbReference type="RefSeq" id="WP_136962751.1">
    <property type="nucleotide sequence ID" value="NZ_CP039690.1"/>
</dbReference>
<feature type="domain" description="Activator of Hsp90 ATPase homologue 1/2-like C-terminal" evidence="2">
    <location>
        <begin position="22"/>
        <end position="141"/>
    </location>
</feature>
<organism evidence="3 4">
    <name type="scientific">Phreatobacter stygius</name>
    <dbReference type="NCBI Taxonomy" id="1940610"/>
    <lineage>
        <taxon>Bacteria</taxon>
        <taxon>Pseudomonadati</taxon>
        <taxon>Pseudomonadota</taxon>
        <taxon>Alphaproteobacteria</taxon>
        <taxon>Hyphomicrobiales</taxon>
        <taxon>Phreatobacteraceae</taxon>
        <taxon>Phreatobacter</taxon>
    </lineage>
</organism>
<dbReference type="KEGG" id="pstg:E8M01_25700"/>
<comment type="similarity">
    <text evidence="1">Belongs to the AHA1 family.</text>
</comment>
<keyword evidence="4" id="KW-1185">Reference proteome</keyword>
<dbReference type="SUPFAM" id="SSF55961">
    <property type="entry name" value="Bet v1-like"/>
    <property type="match status" value="1"/>
</dbReference>
<dbReference type="InterPro" id="IPR023393">
    <property type="entry name" value="START-like_dom_sf"/>
</dbReference>
<accession>A0A4D7B9R8</accession>
<dbReference type="EMBL" id="CP039690">
    <property type="protein sequence ID" value="QCI67320.1"/>
    <property type="molecule type" value="Genomic_DNA"/>
</dbReference>
<dbReference type="Pfam" id="PF08327">
    <property type="entry name" value="AHSA1"/>
    <property type="match status" value="1"/>
</dbReference>
<dbReference type="CDD" id="cd07814">
    <property type="entry name" value="SRPBCC_CalC_Aha1-like"/>
    <property type="match status" value="1"/>
</dbReference>
<evidence type="ECO:0000313" key="4">
    <source>
        <dbReference type="Proteomes" id="UP000298781"/>
    </source>
</evidence>
<dbReference type="OrthoDB" id="8417725at2"/>
<sequence length="275" mass="29472">MPIKTDGQERRSIALEFELPGTPDQVWRAIATGPGISSWFVPSEVEERQGGAVAFHLGPGLESTGEVTAFEPPRCFAYVEPGWSETAPPLGTEFVIEARAGGTCVVRLVHSLFTTQSDWDDELGSMETGWPPFFEVLKLYLTHFAGQPGTSIRPTGQHAGSDAEAWALLTGKLNLADAALGQRRAAPAETAPPLAGTVERISEGGNHRELTLRLDQPAPGLAMVGAYSWGGITRAAVSLYFYGDDALAVAARQEPVWDDWMAEHFKTPPAAGKTG</sequence>
<evidence type="ECO:0000256" key="1">
    <source>
        <dbReference type="ARBA" id="ARBA00006817"/>
    </source>
</evidence>
<protein>
    <submittedName>
        <fullName evidence="3">SRPBCC domain-containing protein</fullName>
    </submittedName>
</protein>
<dbReference type="InterPro" id="IPR013538">
    <property type="entry name" value="ASHA1/2-like_C"/>
</dbReference>
<gene>
    <name evidence="3" type="ORF">E8M01_25700</name>
</gene>
<dbReference type="AlphaFoldDB" id="A0A4D7B9R8"/>
<dbReference type="Gene3D" id="3.30.530.20">
    <property type="match status" value="1"/>
</dbReference>
<reference evidence="3 4" key="1">
    <citation type="submission" date="2019-04" db="EMBL/GenBank/DDBJ databases">
        <title>Phreatobacter aquaticus sp. nov.</title>
        <authorList>
            <person name="Choi A."/>
        </authorList>
    </citation>
    <scope>NUCLEOTIDE SEQUENCE [LARGE SCALE GENOMIC DNA]</scope>
    <source>
        <strain evidence="3 4">KCTC 52518</strain>
    </source>
</reference>
<evidence type="ECO:0000259" key="2">
    <source>
        <dbReference type="Pfam" id="PF08327"/>
    </source>
</evidence>